<dbReference type="RefSeq" id="WP_091673822.1">
    <property type="nucleotide sequence ID" value="NZ_FOKG01000008.1"/>
</dbReference>
<dbReference type="InterPro" id="IPR036390">
    <property type="entry name" value="WH_DNA-bd_sf"/>
</dbReference>
<evidence type="ECO:0000259" key="7">
    <source>
        <dbReference type="PROSITE" id="PS51000"/>
    </source>
</evidence>
<protein>
    <recommendedName>
        <fullName evidence="1">Lactose phosphotransferase system repressor</fullName>
    </recommendedName>
</protein>
<dbReference type="SMART" id="SM01134">
    <property type="entry name" value="DeoRC"/>
    <property type="match status" value="1"/>
</dbReference>
<feature type="domain" description="HTH deoR-type" evidence="7">
    <location>
        <begin position="14"/>
        <end position="69"/>
    </location>
</feature>
<dbReference type="InterPro" id="IPR037171">
    <property type="entry name" value="NagB/RpiA_transferase-like"/>
</dbReference>
<evidence type="ECO:0000256" key="2">
    <source>
        <dbReference type="ARBA" id="ARBA00022491"/>
    </source>
</evidence>
<keyword evidence="3" id="KW-0805">Transcription regulation</keyword>
<dbReference type="GO" id="GO:0003700">
    <property type="term" value="F:DNA-binding transcription factor activity"/>
    <property type="evidence" value="ECO:0007669"/>
    <property type="project" value="InterPro"/>
</dbReference>
<dbReference type="EMBL" id="FOKG01000008">
    <property type="protein sequence ID" value="SFB31726.1"/>
    <property type="molecule type" value="Genomic_DNA"/>
</dbReference>
<dbReference type="InterPro" id="IPR014036">
    <property type="entry name" value="DeoR-like_C"/>
</dbReference>
<dbReference type="PROSITE" id="PS00894">
    <property type="entry name" value="HTH_DEOR_1"/>
    <property type="match status" value="1"/>
</dbReference>
<dbReference type="PANTHER" id="PTHR30363">
    <property type="entry name" value="HTH-TYPE TRANSCRIPTIONAL REGULATOR SRLR-RELATED"/>
    <property type="match status" value="1"/>
</dbReference>
<dbReference type="OrthoDB" id="3634791at2"/>
<dbReference type="STRING" id="490629.SAMN05216266_10891"/>
<dbReference type="PANTHER" id="PTHR30363:SF4">
    <property type="entry name" value="GLYCEROL-3-PHOSPHATE REGULON REPRESSOR"/>
    <property type="match status" value="1"/>
</dbReference>
<organism evidence="8 9">
    <name type="scientific">Amycolatopsis marina</name>
    <dbReference type="NCBI Taxonomy" id="490629"/>
    <lineage>
        <taxon>Bacteria</taxon>
        <taxon>Bacillati</taxon>
        <taxon>Actinomycetota</taxon>
        <taxon>Actinomycetes</taxon>
        <taxon>Pseudonocardiales</taxon>
        <taxon>Pseudonocardiaceae</taxon>
        <taxon>Amycolatopsis</taxon>
    </lineage>
</organism>
<dbReference type="Pfam" id="PF08220">
    <property type="entry name" value="HTH_DeoR"/>
    <property type="match status" value="1"/>
</dbReference>
<proteinExistence type="predicted"/>
<dbReference type="PROSITE" id="PS51000">
    <property type="entry name" value="HTH_DEOR_2"/>
    <property type="match status" value="1"/>
</dbReference>
<name>A0A1I1A326_9PSEU</name>
<gene>
    <name evidence="8" type="ORF">SAMN05216266_10891</name>
</gene>
<dbReference type="AlphaFoldDB" id="A0A1I1A326"/>
<comment type="function">
    <text evidence="6">Repressor of the lactose catabolism operon. Galactose-6-phosphate is the inducer.</text>
</comment>
<dbReference type="Proteomes" id="UP000243799">
    <property type="component" value="Unassembled WGS sequence"/>
</dbReference>
<keyword evidence="2" id="KW-0678">Repressor</keyword>
<dbReference type="Pfam" id="PF00455">
    <property type="entry name" value="DeoRC"/>
    <property type="match status" value="1"/>
</dbReference>
<keyword evidence="5" id="KW-0804">Transcription</keyword>
<keyword evidence="4" id="KW-0238">DNA-binding</keyword>
<dbReference type="GO" id="GO:0003677">
    <property type="term" value="F:DNA binding"/>
    <property type="evidence" value="ECO:0007669"/>
    <property type="project" value="UniProtKB-KW"/>
</dbReference>
<keyword evidence="9" id="KW-1185">Reference proteome</keyword>
<evidence type="ECO:0000313" key="9">
    <source>
        <dbReference type="Proteomes" id="UP000243799"/>
    </source>
</evidence>
<dbReference type="SUPFAM" id="SSF46785">
    <property type="entry name" value="Winged helix' DNA-binding domain"/>
    <property type="match status" value="1"/>
</dbReference>
<accession>A0A1I1A326</accession>
<evidence type="ECO:0000256" key="5">
    <source>
        <dbReference type="ARBA" id="ARBA00023163"/>
    </source>
</evidence>
<dbReference type="SUPFAM" id="SSF100950">
    <property type="entry name" value="NagB/RpiA/CoA transferase-like"/>
    <property type="match status" value="1"/>
</dbReference>
<dbReference type="InterPro" id="IPR050313">
    <property type="entry name" value="Carb_Metab_HTH_regulators"/>
</dbReference>
<dbReference type="SMART" id="SM00420">
    <property type="entry name" value="HTH_DEOR"/>
    <property type="match status" value="1"/>
</dbReference>
<evidence type="ECO:0000256" key="6">
    <source>
        <dbReference type="ARBA" id="ARBA00024937"/>
    </source>
</evidence>
<reference evidence="9" key="1">
    <citation type="submission" date="2016-10" db="EMBL/GenBank/DDBJ databases">
        <authorList>
            <person name="Varghese N."/>
            <person name="Submissions S."/>
        </authorList>
    </citation>
    <scope>NUCLEOTIDE SEQUENCE [LARGE SCALE GENOMIC DNA]</scope>
    <source>
        <strain evidence="9">CGMCC 4.3568</strain>
    </source>
</reference>
<evidence type="ECO:0000256" key="4">
    <source>
        <dbReference type="ARBA" id="ARBA00023125"/>
    </source>
</evidence>
<dbReference type="InterPro" id="IPR001034">
    <property type="entry name" value="DeoR_HTH"/>
</dbReference>
<evidence type="ECO:0000256" key="1">
    <source>
        <dbReference type="ARBA" id="ARBA00021390"/>
    </source>
</evidence>
<sequence length="270" mass="29641">MDKVRPPRGDRAAVERRRQEVLDAVIAQGEVRIDDLTERFGVSLMTMHRDLDELADRRLLRKLRGRVAAYPALTMETAKRFRVGLHRELKVALSAAAAEEIDRGQTLIIDDSTTLFPLARGLGAREPATVITHSPDVARFVSAATDAEVVLLGGRYTEFDSCVGPDTVAALHKVRADTAVLSVTALAGGHLYHPVREYAEVKTAILQACRRALLVVDHSKFGRTATYAHGDAGDFDLVLTDDETPAEEIKAIQALGTRVRTVSVRNEERP</sequence>
<dbReference type="InterPro" id="IPR018356">
    <property type="entry name" value="Tscrpt_reg_HTH_DeoR_CS"/>
</dbReference>
<evidence type="ECO:0000313" key="8">
    <source>
        <dbReference type="EMBL" id="SFB31726.1"/>
    </source>
</evidence>
<evidence type="ECO:0000256" key="3">
    <source>
        <dbReference type="ARBA" id="ARBA00023015"/>
    </source>
</evidence>